<sequence>MYTSRRPDERDKQMGRALARHRKAAGQSQAELARRLGLSGQQVGKYERGESRIPAGRLEEALAILGAQDAVPVGFAEAARPYTVPDGGRAEVLRALDRLRSDLETCIEQVKRL</sequence>
<dbReference type="CDD" id="cd00093">
    <property type="entry name" value="HTH_XRE"/>
    <property type="match status" value="1"/>
</dbReference>
<comment type="caution">
    <text evidence="2">The sequence shown here is derived from an EMBL/GenBank/DDBJ whole genome shotgun (WGS) entry which is preliminary data.</text>
</comment>
<protein>
    <submittedName>
        <fullName evidence="2">Helix-turn-helix domain-containing protein</fullName>
    </submittedName>
</protein>
<proteinExistence type="predicted"/>
<dbReference type="Pfam" id="PF13560">
    <property type="entry name" value="HTH_31"/>
    <property type="match status" value="1"/>
</dbReference>
<dbReference type="PROSITE" id="PS50943">
    <property type="entry name" value="HTH_CROC1"/>
    <property type="match status" value="1"/>
</dbReference>
<dbReference type="Proteomes" id="UP000463224">
    <property type="component" value="Unassembled WGS sequence"/>
</dbReference>
<organism evidence="2 3">
    <name type="scientific">Nitratireductor arenosus</name>
    <dbReference type="NCBI Taxonomy" id="2682096"/>
    <lineage>
        <taxon>Bacteria</taxon>
        <taxon>Pseudomonadati</taxon>
        <taxon>Pseudomonadota</taxon>
        <taxon>Alphaproteobacteria</taxon>
        <taxon>Hyphomicrobiales</taxon>
        <taxon>Phyllobacteriaceae</taxon>
        <taxon>Nitratireductor</taxon>
    </lineage>
</organism>
<keyword evidence="3" id="KW-1185">Reference proteome</keyword>
<name>A0A844QHK6_9HYPH</name>
<reference evidence="2 3" key="1">
    <citation type="submission" date="2019-12" db="EMBL/GenBank/DDBJ databases">
        <title>Nitratireductor arenosus sp. nov., Isolated from sea sand, Jeju island, South Korea.</title>
        <authorList>
            <person name="Kim W."/>
        </authorList>
    </citation>
    <scope>NUCLEOTIDE SEQUENCE [LARGE SCALE GENOMIC DNA]</scope>
    <source>
        <strain evidence="2 3">CAU 1489</strain>
    </source>
</reference>
<evidence type="ECO:0000313" key="2">
    <source>
        <dbReference type="EMBL" id="MVA97538.1"/>
    </source>
</evidence>
<accession>A0A844QHK6</accession>
<dbReference type="SMART" id="SM00530">
    <property type="entry name" value="HTH_XRE"/>
    <property type="match status" value="1"/>
</dbReference>
<evidence type="ECO:0000259" key="1">
    <source>
        <dbReference type="PROSITE" id="PS50943"/>
    </source>
</evidence>
<dbReference type="SUPFAM" id="SSF47413">
    <property type="entry name" value="lambda repressor-like DNA-binding domains"/>
    <property type="match status" value="1"/>
</dbReference>
<dbReference type="Gene3D" id="1.10.260.40">
    <property type="entry name" value="lambda repressor-like DNA-binding domains"/>
    <property type="match status" value="1"/>
</dbReference>
<dbReference type="EMBL" id="WPHG01000002">
    <property type="protein sequence ID" value="MVA97538.1"/>
    <property type="molecule type" value="Genomic_DNA"/>
</dbReference>
<dbReference type="RefSeq" id="WP_156712487.1">
    <property type="nucleotide sequence ID" value="NZ_WPHG01000002.1"/>
</dbReference>
<dbReference type="GO" id="GO:0003677">
    <property type="term" value="F:DNA binding"/>
    <property type="evidence" value="ECO:0007669"/>
    <property type="project" value="InterPro"/>
</dbReference>
<dbReference type="InterPro" id="IPR001387">
    <property type="entry name" value="Cro/C1-type_HTH"/>
</dbReference>
<evidence type="ECO:0000313" key="3">
    <source>
        <dbReference type="Proteomes" id="UP000463224"/>
    </source>
</evidence>
<dbReference type="InterPro" id="IPR010982">
    <property type="entry name" value="Lambda_DNA-bd_dom_sf"/>
</dbReference>
<feature type="domain" description="HTH cro/C1-type" evidence="1">
    <location>
        <begin position="18"/>
        <end position="73"/>
    </location>
</feature>
<gene>
    <name evidence="2" type="ORF">GN330_09800</name>
</gene>
<dbReference type="AlphaFoldDB" id="A0A844QHK6"/>